<name>A0A401ZPV5_9CHLR</name>
<evidence type="ECO:0000256" key="1">
    <source>
        <dbReference type="SAM" id="Phobius"/>
    </source>
</evidence>
<protein>
    <submittedName>
        <fullName evidence="2">Uncharacterized protein</fullName>
    </submittedName>
</protein>
<dbReference type="EMBL" id="BIFQ01000002">
    <property type="protein sequence ID" value="GCE08903.1"/>
    <property type="molecule type" value="Genomic_DNA"/>
</dbReference>
<keyword evidence="3" id="KW-1185">Reference proteome</keyword>
<accession>A0A401ZPV5</accession>
<evidence type="ECO:0000313" key="2">
    <source>
        <dbReference type="EMBL" id="GCE08903.1"/>
    </source>
</evidence>
<keyword evidence="1" id="KW-1133">Transmembrane helix</keyword>
<feature type="transmembrane region" description="Helical" evidence="1">
    <location>
        <begin position="6"/>
        <end position="23"/>
    </location>
</feature>
<dbReference type="Proteomes" id="UP000287224">
    <property type="component" value="Unassembled WGS sequence"/>
</dbReference>
<dbReference type="AlphaFoldDB" id="A0A401ZPV5"/>
<evidence type="ECO:0000313" key="3">
    <source>
        <dbReference type="Proteomes" id="UP000287224"/>
    </source>
</evidence>
<sequence length="77" mass="8767">MRVSSYLFRIVLVLLIGVATWLVNEPDETGMLRYLCSFINTIMVEHGKIKGESTPQRVSTWLDTELYPMAIAYKVSA</sequence>
<proteinExistence type="predicted"/>
<gene>
    <name evidence="2" type="ORF">KDAU_62320</name>
</gene>
<comment type="caution">
    <text evidence="2">The sequence shown here is derived from an EMBL/GenBank/DDBJ whole genome shotgun (WGS) entry which is preliminary data.</text>
</comment>
<keyword evidence="1" id="KW-0472">Membrane</keyword>
<keyword evidence="1" id="KW-0812">Transmembrane</keyword>
<organism evidence="2 3">
    <name type="scientific">Dictyobacter aurantiacus</name>
    <dbReference type="NCBI Taxonomy" id="1936993"/>
    <lineage>
        <taxon>Bacteria</taxon>
        <taxon>Bacillati</taxon>
        <taxon>Chloroflexota</taxon>
        <taxon>Ktedonobacteria</taxon>
        <taxon>Ktedonobacterales</taxon>
        <taxon>Dictyobacteraceae</taxon>
        <taxon>Dictyobacter</taxon>
    </lineage>
</organism>
<reference evidence="3" key="1">
    <citation type="submission" date="2018-12" db="EMBL/GenBank/DDBJ databases">
        <title>Tengunoibacter tsumagoiensis gen. nov., sp. nov., Dictyobacter kobayashii sp. nov., D. alpinus sp. nov., and D. joshuensis sp. nov. and description of Dictyobacteraceae fam. nov. within the order Ktedonobacterales isolated from Tengu-no-mugimeshi.</title>
        <authorList>
            <person name="Wang C.M."/>
            <person name="Zheng Y."/>
            <person name="Sakai Y."/>
            <person name="Toyoda A."/>
            <person name="Minakuchi Y."/>
            <person name="Abe K."/>
            <person name="Yokota A."/>
            <person name="Yabe S."/>
        </authorList>
    </citation>
    <scope>NUCLEOTIDE SEQUENCE [LARGE SCALE GENOMIC DNA]</scope>
    <source>
        <strain evidence="3">S-27</strain>
    </source>
</reference>